<dbReference type="PANTHER" id="PTHR43852">
    <property type="entry name" value="NUCLEOTIDYLTRANSFERASE"/>
    <property type="match status" value="1"/>
</dbReference>
<dbReference type="Pfam" id="PF01934">
    <property type="entry name" value="HepT-like"/>
    <property type="match status" value="1"/>
</dbReference>
<keyword evidence="2" id="KW-0540">Nuclease</keyword>
<dbReference type="SUPFAM" id="SSF81301">
    <property type="entry name" value="Nucleotidyltransferase"/>
    <property type="match status" value="1"/>
</dbReference>
<dbReference type="GO" id="GO:0110001">
    <property type="term" value="C:toxin-antitoxin complex"/>
    <property type="evidence" value="ECO:0007669"/>
    <property type="project" value="InterPro"/>
</dbReference>
<dbReference type="CDD" id="cd05403">
    <property type="entry name" value="NT_KNTase_like"/>
    <property type="match status" value="1"/>
</dbReference>
<evidence type="ECO:0000256" key="4">
    <source>
        <dbReference type="ARBA" id="ARBA00024207"/>
    </source>
</evidence>
<evidence type="ECO:0000256" key="2">
    <source>
        <dbReference type="ARBA" id="ARBA00022722"/>
    </source>
</evidence>
<dbReference type="GO" id="GO:0004540">
    <property type="term" value="F:RNA nuclease activity"/>
    <property type="evidence" value="ECO:0007669"/>
    <property type="project" value="InterPro"/>
</dbReference>
<evidence type="ECO:0000256" key="3">
    <source>
        <dbReference type="ARBA" id="ARBA00022801"/>
    </source>
</evidence>
<dbReference type="InterPro" id="IPR052930">
    <property type="entry name" value="TA_antitoxin_MntA"/>
</dbReference>
<organism evidence="6 7">
    <name type="scientific">Candidatus Scalindua rubra</name>
    <dbReference type="NCBI Taxonomy" id="1872076"/>
    <lineage>
        <taxon>Bacteria</taxon>
        <taxon>Pseudomonadati</taxon>
        <taxon>Planctomycetota</taxon>
        <taxon>Candidatus Brocadiia</taxon>
        <taxon>Candidatus Brocadiales</taxon>
        <taxon>Candidatus Scalinduaceae</taxon>
        <taxon>Candidatus Scalindua</taxon>
    </lineage>
</organism>
<dbReference type="Gene3D" id="3.30.460.10">
    <property type="entry name" value="Beta Polymerase, domain 2"/>
    <property type="match status" value="1"/>
</dbReference>
<dbReference type="Pfam" id="PF18765">
    <property type="entry name" value="Polbeta"/>
    <property type="match status" value="1"/>
</dbReference>
<gene>
    <name evidence="6" type="ORF">SCARUB_03510</name>
</gene>
<keyword evidence="3" id="KW-0378">Hydrolase</keyword>
<dbReference type="InterPro" id="IPR037038">
    <property type="entry name" value="HepT-like_sf"/>
</dbReference>
<comment type="similarity">
    <text evidence="4">Belongs to the HepT RNase toxin family.</text>
</comment>
<dbReference type="AlphaFoldDB" id="A0A1E3X6W9"/>
<feature type="domain" description="Polymerase beta nucleotidyltransferase" evidence="5">
    <location>
        <begin position="8"/>
        <end position="94"/>
    </location>
</feature>
<dbReference type="NCBIfam" id="NF047752">
    <property type="entry name" value="MntA_antitoxin"/>
    <property type="match status" value="1"/>
</dbReference>
<dbReference type="GO" id="GO:0016787">
    <property type="term" value="F:hydrolase activity"/>
    <property type="evidence" value="ECO:0007669"/>
    <property type="project" value="UniProtKB-KW"/>
</dbReference>
<dbReference type="Gene3D" id="1.20.120.580">
    <property type="entry name" value="bsu32300-like"/>
    <property type="match status" value="1"/>
</dbReference>
<dbReference type="InterPro" id="IPR043519">
    <property type="entry name" value="NT_sf"/>
</dbReference>
<dbReference type="PANTHER" id="PTHR43852:SF3">
    <property type="entry name" value="NUCLEOTIDYLTRANSFERASE"/>
    <property type="match status" value="1"/>
</dbReference>
<accession>A0A1E3X6W9</accession>
<evidence type="ECO:0000313" key="7">
    <source>
        <dbReference type="Proteomes" id="UP000094056"/>
    </source>
</evidence>
<protein>
    <recommendedName>
        <fullName evidence="5">Polymerase beta nucleotidyltransferase domain-containing protein</fullName>
    </recommendedName>
</protein>
<reference evidence="6 7" key="1">
    <citation type="submission" date="2016-07" db="EMBL/GenBank/DDBJ databases">
        <title>Draft genome of Scalindua rubra, obtained from a brine-seawater interface in the Red Sea, sheds light on salt adaptation in anammox bacteria.</title>
        <authorList>
            <person name="Speth D.R."/>
            <person name="Lagkouvardos I."/>
            <person name="Wang Y."/>
            <person name="Qian P.-Y."/>
            <person name="Dutilh B.E."/>
            <person name="Jetten M.S."/>
        </authorList>
    </citation>
    <scope>NUCLEOTIDE SEQUENCE [LARGE SCALE GENOMIC DNA]</scope>
    <source>
        <strain evidence="6">BSI-1</strain>
    </source>
</reference>
<evidence type="ECO:0000313" key="6">
    <source>
        <dbReference type="EMBL" id="ODS31367.1"/>
    </source>
</evidence>
<keyword evidence="1" id="KW-1277">Toxin-antitoxin system</keyword>
<evidence type="ECO:0000259" key="5">
    <source>
        <dbReference type="Pfam" id="PF18765"/>
    </source>
</evidence>
<proteinExistence type="inferred from homology"/>
<dbReference type="EMBL" id="MAYW01000123">
    <property type="protein sequence ID" value="ODS31367.1"/>
    <property type="molecule type" value="Genomic_DNA"/>
</dbReference>
<dbReference type="Proteomes" id="UP000094056">
    <property type="component" value="Unassembled WGS sequence"/>
</dbReference>
<evidence type="ECO:0000256" key="1">
    <source>
        <dbReference type="ARBA" id="ARBA00022649"/>
    </source>
</evidence>
<sequence>MKKEIILLENYFKDKSEVVLAFLFGSFSKGQEIVESDLDIAIYQRGNKNQIDNIWSEITNIMGIEVDLVNLEEAPATLVSNIFKTGIPLTIKDKSLYWKIYLQKSLEAEDFYYFLKDYWRVYQKSKSLIPEEKARLLERVQFLESELKDIDELKDLKFKEYRNDKVKRRNIERWAENLLNATIDIAKIVLATERRKMPKTYEQALFEFILLTGIKEEEAKSFSRFSNLRNILAHEYLDILYQRIQEFISQAPYFYKNIFDFLDNYLERE</sequence>
<dbReference type="InterPro" id="IPR008201">
    <property type="entry name" value="HepT-like"/>
</dbReference>
<dbReference type="NCBIfam" id="NF047751">
    <property type="entry name" value="HepT_toxin"/>
    <property type="match status" value="1"/>
</dbReference>
<comment type="caution">
    <text evidence="6">The sequence shown here is derived from an EMBL/GenBank/DDBJ whole genome shotgun (WGS) entry which is preliminary data.</text>
</comment>
<name>A0A1E3X6W9_9BACT</name>
<dbReference type="InterPro" id="IPR041633">
    <property type="entry name" value="Polbeta"/>
</dbReference>